<keyword evidence="4" id="KW-1185">Reference proteome</keyword>
<name>A0A0M0JRG1_9EUKA</name>
<feature type="coiled-coil region" evidence="1">
    <location>
        <begin position="60"/>
        <end position="87"/>
    </location>
</feature>
<proteinExistence type="predicted"/>
<evidence type="ECO:0000256" key="2">
    <source>
        <dbReference type="SAM" id="MobiDB-lite"/>
    </source>
</evidence>
<feature type="region of interest" description="Disordered" evidence="2">
    <location>
        <begin position="187"/>
        <end position="220"/>
    </location>
</feature>
<dbReference type="Proteomes" id="UP000037460">
    <property type="component" value="Unassembled WGS sequence"/>
</dbReference>
<reference evidence="4" key="1">
    <citation type="journal article" date="2015" name="PLoS Genet.">
        <title>Genome Sequence and Transcriptome Analyses of Chrysochromulina tobin: Metabolic Tools for Enhanced Algal Fitness in the Prominent Order Prymnesiales (Haptophyceae).</title>
        <authorList>
            <person name="Hovde B.T."/>
            <person name="Deodato C.R."/>
            <person name="Hunsperger H.M."/>
            <person name="Ryken S.A."/>
            <person name="Yost W."/>
            <person name="Jha R.K."/>
            <person name="Patterson J."/>
            <person name="Monnat R.J. Jr."/>
            <person name="Barlow S.B."/>
            <person name="Starkenburg S.R."/>
            <person name="Cattolico R.A."/>
        </authorList>
    </citation>
    <scope>NUCLEOTIDE SEQUENCE</scope>
    <source>
        <strain evidence="4">CCMP291</strain>
    </source>
</reference>
<evidence type="ECO:0000256" key="1">
    <source>
        <dbReference type="SAM" id="Coils"/>
    </source>
</evidence>
<evidence type="ECO:0000313" key="4">
    <source>
        <dbReference type="Proteomes" id="UP000037460"/>
    </source>
</evidence>
<sequence>MVNSTEADVIDTLAHLFEERLGGMMLVRLGLTELVEHFKQEEHALAKSLKTILQLRDEERKAYRAQLDSAAAYARQLEAQLQEARHIAARRFEDAMAPLPPGVPPAEAGLPSVGELAARLTHADDAAARAAAGRATALSLYRGVEPPPVAPVAPLQPPAPVQRHVSAASEAAVAPADPFETFERGELREAREAPSPARRAANPEIFTKDGEPFVFRHEDS</sequence>
<feature type="compositionally biased region" description="Low complexity" evidence="2">
    <location>
        <begin position="193"/>
        <end position="204"/>
    </location>
</feature>
<dbReference type="AlphaFoldDB" id="A0A0M0JRG1"/>
<keyword evidence="1" id="KW-0175">Coiled coil</keyword>
<accession>A0A0M0JRG1</accession>
<gene>
    <name evidence="3" type="ORF">Ctob_010255</name>
</gene>
<dbReference type="EMBL" id="JWZX01002451">
    <property type="protein sequence ID" value="KOO29189.1"/>
    <property type="molecule type" value="Genomic_DNA"/>
</dbReference>
<protein>
    <submittedName>
        <fullName evidence="3">Uncharacterized protein</fullName>
    </submittedName>
</protein>
<feature type="compositionally biased region" description="Basic and acidic residues" evidence="2">
    <location>
        <begin position="206"/>
        <end position="220"/>
    </location>
</feature>
<comment type="caution">
    <text evidence="3">The sequence shown here is derived from an EMBL/GenBank/DDBJ whole genome shotgun (WGS) entry which is preliminary data.</text>
</comment>
<organism evidence="3 4">
    <name type="scientific">Chrysochromulina tobinii</name>
    <dbReference type="NCBI Taxonomy" id="1460289"/>
    <lineage>
        <taxon>Eukaryota</taxon>
        <taxon>Haptista</taxon>
        <taxon>Haptophyta</taxon>
        <taxon>Prymnesiophyceae</taxon>
        <taxon>Prymnesiales</taxon>
        <taxon>Chrysochromulinaceae</taxon>
        <taxon>Chrysochromulina</taxon>
    </lineage>
</organism>
<evidence type="ECO:0000313" key="3">
    <source>
        <dbReference type="EMBL" id="KOO29189.1"/>
    </source>
</evidence>